<accession>A0A382H4P6</accession>
<gene>
    <name evidence="2" type="ORF">METZ01_LOCUS234597</name>
</gene>
<dbReference type="PANTHER" id="PTHR31340:SF3">
    <property type="entry name" value="MITOCHONDRIAL GENOME MAINTENANCE EXONUCLEASE 1"/>
    <property type="match status" value="1"/>
</dbReference>
<dbReference type="SUPFAM" id="SSF52980">
    <property type="entry name" value="Restriction endonuclease-like"/>
    <property type="match status" value="1"/>
</dbReference>
<dbReference type="AlphaFoldDB" id="A0A382H4P6"/>
<dbReference type="Pfam" id="PF12705">
    <property type="entry name" value="PDDEXK_1"/>
    <property type="match status" value="1"/>
</dbReference>
<dbReference type="GO" id="GO:0006264">
    <property type="term" value="P:mitochondrial DNA replication"/>
    <property type="evidence" value="ECO:0007669"/>
    <property type="project" value="TreeGrafter"/>
</dbReference>
<name>A0A382H4P6_9ZZZZ</name>
<proteinExistence type="predicted"/>
<evidence type="ECO:0000259" key="1">
    <source>
        <dbReference type="Pfam" id="PF12705"/>
    </source>
</evidence>
<reference evidence="2" key="1">
    <citation type="submission" date="2018-05" db="EMBL/GenBank/DDBJ databases">
        <authorList>
            <person name="Lanie J.A."/>
            <person name="Ng W.-L."/>
            <person name="Kazmierczak K.M."/>
            <person name="Andrzejewski T.M."/>
            <person name="Davidsen T.M."/>
            <person name="Wayne K.J."/>
            <person name="Tettelin H."/>
            <person name="Glass J.I."/>
            <person name="Rusch D."/>
            <person name="Podicherti R."/>
            <person name="Tsui H.-C.T."/>
            <person name="Winkler M.E."/>
        </authorList>
    </citation>
    <scope>NUCLEOTIDE SEQUENCE</scope>
</reference>
<organism evidence="2">
    <name type="scientific">marine metagenome</name>
    <dbReference type="NCBI Taxonomy" id="408172"/>
    <lineage>
        <taxon>unclassified sequences</taxon>
        <taxon>metagenomes</taxon>
        <taxon>ecological metagenomes</taxon>
    </lineage>
</organism>
<dbReference type="EMBL" id="UINC01058925">
    <property type="protein sequence ID" value="SVB81743.1"/>
    <property type="molecule type" value="Genomic_DNA"/>
</dbReference>
<feature type="domain" description="PD-(D/E)XK endonuclease-like" evidence="1">
    <location>
        <begin position="86"/>
        <end position="146"/>
    </location>
</feature>
<dbReference type="GO" id="GO:0005739">
    <property type="term" value="C:mitochondrion"/>
    <property type="evidence" value="ECO:0007669"/>
    <property type="project" value="TreeGrafter"/>
</dbReference>
<dbReference type="InterPro" id="IPR038726">
    <property type="entry name" value="PDDEXK_AddAB-type"/>
</dbReference>
<dbReference type="PANTHER" id="PTHR31340">
    <property type="entry name" value="MITOCHONDRIAL GENOME MAINTENANCE EXONUCLEASE 1"/>
    <property type="match status" value="1"/>
</dbReference>
<evidence type="ECO:0000313" key="2">
    <source>
        <dbReference type="EMBL" id="SVB81743.1"/>
    </source>
</evidence>
<dbReference type="InterPro" id="IPR011604">
    <property type="entry name" value="PDDEXK-like_dom_sf"/>
</dbReference>
<sequence>MYPSVTTVTGSLPEKKKGLQEWRKRVGEKEANKISTRALRQGTNVHNMIEEFLNNDQPDFTNPVGVDLFRSIKPELIQRINNIHAQEVPLYSKHLGLAGRVDCIAEFDGRLSVIDFKTSRRPKKKEWIKDYFLQACAYSIMWEERTQIPIDKLVIMVSVMDGDPEIYVEYRDNWDNELCSIIRDYYETNGLEIPKGWGLLGK</sequence>
<protein>
    <recommendedName>
        <fullName evidence="1">PD-(D/E)XK endonuclease-like domain-containing protein</fullName>
    </recommendedName>
</protein>
<dbReference type="GO" id="GO:0008297">
    <property type="term" value="F:single-stranded DNA exodeoxyribonuclease activity"/>
    <property type="evidence" value="ECO:0007669"/>
    <property type="project" value="TreeGrafter"/>
</dbReference>
<dbReference type="Gene3D" id="3.90.320.10">
    <property type="match status" value="1"/>
</dbReference>
<dbReference type="InterPro" id="IPR011335">
    <property type="entry name" value="Restrct_endonuc-II-like"/>
</dbReference>